<dbReference type="EMBL" id="NIVC01000330">
    <property type="protein sequence ID" value="PAA85388.1"/>
    <property type="molecule type" value="Genomic_DNA"/>
</dbReference>
<feature type="compositionally biased region" description="Low complexity" evidence="1">
    <location>
        <begin position="236"/>
        <end position="251"/>
    </location>
</feature>
<feature type="region of interest" description="Disordered" evidence="1">
    <location>
        <begin position="201"/>
        <end position="254"/>
    </location>
</feature>
<feature type="compositionally biased region" description="Basic residues" evidence="1">
    <location>
        <begin position="82"/>
        <end position="96"/>
    </location>
</feature>
<reference evidence="3 4" key="1">
    <citation type="submission" date="2017-06" db="EMBL/GenBank/DDBJ databases">
        <title>A platform for efficient transgenesis in Macrostomum lignano, a flatworm model organism for stem cell research.</title>
        <authorList>
            <person name="Berezikov E."/>
        </authorList>
    </citation>
    <scope>NUCLEOTIDE SEQUENCE [LARGE SCALE GENOMIC DNA]</scope>
    <source>
        <strain evidence="3">DV1</strain>
        <tissue evidence="3">Whole organism</tissue>
    </source>
</reference>
<accession>A0A267GH72</accession>
<evidence type="ECO:0000313" key="3">
    <source>
        <dbReference type="EMBL" id="PAA85388.1"/>
    </source>
</evidence>
<evidence type="ECO:0000256" key="1">
    <source>
        <dbReference type="SAM" id="MobiDB-lite"/>
    </source>
</evidence>
<dbReference type="EMBL" id="NIVC01001406">
    <property type="protein sequence ID" value="PAA68282.1"/>
    <property type="molecule type" value="Genomic_DNA"/>
</dbReference>
<feature type="region of interest" description="Disordered" evidence="1">
    <location>
        <begin position="1"/>
        <end position="97"/>
    </location>
</feature>
<protein>
    <submittedName>
        <fullName evidence="3">Uncharacterized protein</fullName>
    </submittedName>
</protein>
<feature type="compositionally biased region" description="Basic and acidic residues" evidence="1">
    <location>
        <begin position="119"/>
        <end position="134"/>
    </location>
</feature>
<evidence type="ECO:0000313" key="2">
    <source>
        <dbReference type="EMBL" id="PAA68282.1"/>
    </source>
</evidence>
<dbReference type="AlphaFoldDB" id="A0A267GH72"/>
<dbReference type="Proteomes" id="UP000215902">
    <property type="component" value="Unassembled WGS sequence"/>
</dbReference>
<name>A0A267GH72_9PLAT</name>
<feature type="region of interest" description="Disordered" evidence="1">
    <location>
        <begin position="117"/>
        <end position="139"/>
    </location>
</feature>
<feature type="compositionally biased region" description="Polar residues" evidence="1">
    <location>
        <begin position="22"/>
        <end position="43"/>
    </location>
</feature>
<feature type="region of interest" description="Disordered" evidence="1">
    <location>
        <begin position="361"/>
        <end position="384"/>
    </location>
</feature>
<evidence type="ECO:0000313" key="4">
    <source>
        <dbReference type="Proteomes" id="UP000215902"/>
    </source>
</evidence>
<comment type="caution">
    <text evidence="3">The sequence shown here is derived from an EMBL/GenBank/DDBJ whole genome shotgun (WGS) entry which is preliminary data.</text>
</comment>
<proteinExistence type="predicted"/>
<feature type="compositionally biased region" description="Basic and acidic residues" evidence="1">
    <location>
        <begin position="201"/>
        <end position="218"/>
    </location>
</feature>
<sequence length="427" mass="45449">MASSLLSGIGRVMPRLLGRAPSPTSSRLTASLPPSATSDASTWQPQQPQQQPQQKQPVPQAAPSTAGSAADAAETEIYSSNRRSKRRASPAKRHRSLIAETQLPWHVADYDYNATAESAKPEQQLKESRTEHSSRSASAGRPLLVMDPREVKSVLAQVVSSTMRDLLSRDQEARERTLLRQIRQTLGEFEASIAGLVNKLAEKEKDSRNDRRQSDRPQRARAPVNNSADVNKARLPAVSSVAAAPSTASPSRETGQSIKESCRCQFQQHQCCCSSDCGEVGVAGSADDRQKDCCESGGSEKIDEESASGRVALGDSESYGCSALPLLYRPVSKLGCPGCTTVGVDVGMGGKSGRGRLQKNFNHHSTGLTSSDDSSSCSSSDTSSNASLSSISSQGLQDALSGSADSVVELFGPLSNPELVLQKMPQF</sequence>
<feature type="compositionally biased region" description="Low complexity" evidence="1">
    <location>
        <begin position="365"/>
        <end position="384"/>
    </location>
</feature>
<keyword evidence="4" id="KW-1185">Reference proteome</keyword>
<gene>
    <name evidence="2" type="ORF">BOX15_Mlig031556g1</name>
    <name evidence="3" type="ORF">BOX15_Mlig031556g2</name>
</gene>
<organism evidence="3 4">
    <name type="scientific">Macrostomum lignano</name>
    <dbReference type="NCBI Taxonomy" id="282301"/>
    <lineage>
        <taxon>Eukaryota</taxon>
        <taxon>Metazoa</taxon>
        <taxon>Spiralia</taxon>
        <taxon>Lophotrochozoa</taxon>
        <taxon>Platyhelminthes</taxon>
        <taxon>Rhabditophora</taxon>
        <taxon>Macrostomorpha</taxon>
        <taxon>Macrostomida</taxon>
        <taxon>Macrostomidae</taxon>
        <taxon>Macrostomum</taxon>
    </lineage>
</organism>
<feature type="compositionally biased region" description="Low complexity" evidence="1">
    <location>
        <begin position="44"/>
        <end position="81"/>
    </location>
</feature>